<evidence type="ECO:0000259" key="8">
    <source>
        <dbReference type="PROSITE" id="PS50114"/>
    </source>
</evidence>
<dbReference type="GO" id="GO:0005634">
    <property type="term" value="C:nucleus"/>
    <property type="evidence" value="ECO:0007669"/>
    <property type="project" value="UniProtKB-SubCell"/>
</dbReference>
<name>G8JUG1_ERECY</name>
<accession>G8JUG1</accession>
<proteinExistence type="predicted"/>
<feature type="domain" description="GATA-type" evidence="8">
    <location>
        <begin position="120"/>
        <end position="173"/>
    </location>
</feature>
<dbReference type="PANTHER" id="PTHR10071">
    <property type="entry name" value="TRANSCRIPTION FACTOR GATA FAMILY MEMBER"/>
    <property type="match status" value="1"/>
</dbReference>
<keyword evidence="3 6" id="KW-0863">Zinc-finger</keyword>
<evidence type="ECO:0000313" key="10">
    <source>
        <dbReference type="Proteomes" id="UP000006790"/>
    </source>
</evidence>
<dbReference type="InterPro" id="IPR039355">
    <property type="entry name" value="Transcription_factor_GATA"/>
</dbReference>
<dbReference type="GO" id="GO:0008270">
    <property type="term" value="F:zinc ion binding"/>
    <property type="evidence" value="ECO:0007669"/>
    <property type="project" value="UniProtKB-KW"/>
</dbReference>
<protein>
    <recommendedName>
        <fullName evidence="8">GATA-type domain-containing protein</fullName>
    </recommendedName>
</protein>
<dbReference type="OrthoDB" id="515401at2759"/>
<dbReference type="Proteomes" id="UP000006790">
    <property type="component" value="Chromosome 6"/>
</dbReference>
<feature type="compositionally biased region" description="Low complexity" evidence="7">
    <location>
        <begin position="251"/>
        <end position="267"/>
    </location>
</feature>
<dbReference type="OMA" id="HMASINE"/>
<sequence length="573" mass="62195">MTNTLLDHQFVPFDCRGNRLIAKPIGYSSALGQKMTLSTNSLTTTNSGNIIDSNNNPLRKNKYADNDIENSGSANDGVNADAGSLQESKRAGSFSVSPTTATVTATKTATMDGVGTTASSSHSPVCKNCHTSTTPLWRRDEHGAVLCNACGLFLKLHGRPRPISLKTDVIKSRNRKTLHQDVGTNGDKRRRDHSVPPPPPLGIQNSVVNNSELGGNFSNKLGKKRQKVISSSTTPYNHSLTVSGSLDSVNSESTTISSFNSSVTSGSLEMPNCSQDRNSLPQLSTLLGNVHSHNDHLHSIHLQNQSRAHSYVQPKIESHIQSGIRSLSGPPPQHYHQQPRKQSSVLLSPKSAPRYSPNVHSPLSNQMEGNATLIGINHIDVHSPNLAPIQRNSTTLKAPISQLLNGGKTSEQPIAAPVISSNSSALRASLATNIPSTSTTGCDLRKHQQQTQDSYSSYSYPLHLSPMSSTQRPHVGSIKKSVTAETLNNITPNNGSNITTTSSTYPLSSSQTMSNPPNDTQIPLSQVFQLQEEVIKLKTRLNELELITDLYKRHIFELDDRCKSLEIKLQMHN</sequence>
<keyword evidence="4" id="KW-0862">Zinc</keyword>
<dbReference type="GO" id="GO:0045944">
    <property type="term" value="P:positive regulation of transcription by RNA polymerase II"/>
    <property type="evidence" value="ECO:0007669"/>
    <property type="project" value="TreeGrafter"/>
</dbReference>
<evidence type="ECO:0000256" key="1">
    <source>
        <dbReference type="ARBA" id="ARBA00004123"/>
    </source>
</evidence>
<dbReference type="InParanoid" id="G8JUG1"/>
<evidence type="ECO:0000256" key="6">
    <source>
        <dbReference type="PROSITE-ProRule" id="PRU00094"/>
    </source>
</evidence>
<dbReference type="GO" id="GO:0000978">
    <property type="term" value="F:RNA polymerase II cis-regulatory region sequence-specific DNA binding"/>
    <property type="evidence" value="ECO:0007669"/>
    <property type="project" value="TreeGrafter"/>
</dbReference>
<dbReference type="EMBL" id="CP002502">
    <property type="protein sequence ID" value="AET40741.1"/>
    <property type="molecule type" value="Genomic_DNA"/>
</dbReference>
<gene>
    <name evidence="9" type="ordered locus">Ecym_6365</name>
</gene>
<dbReference type="GeneID" id="11472321"/>
<dbReference type="PROSITE" id="PS50114">
    <property type="entry name" value="GATA_ZN_FINGER_2"/>
    <property type="match status" value="1"/>
</dbReference>
<keyword evidence="2" id="KW-0479">Metal-binding</keyword>
<dbReference type="Gene3D" id="3.30.50.10">
    <property type="entry name" value="Erythroid Transcription Factor GATA-1, subunit A"/>
    <property type="match status" value="1"/>
</dbReference>
<dbReference type="InterPro" id="IPR013088">
    <property type="entry name" value="Znf_NHR/GATA"/>
</dbReference>
<evidence type="ECO:0000256" key="3">
    <source>
        <dbReference type="ARBA" id="ARBA00022771"/>
    </source>
</evidence>
<keyword evidence="10" id="KW-1185">Reference proteome</keyword>
<dbReference type="GO" id="GO:0000122">
    <property type="term" value="P:negative regulation of transcription by RNA polymerase II"/>
    <property type="evidence" value="ECO:0007669"/>
    <property type="project" value="TreeGrafter"/>
</dbReference>
<dbReference type="STRING" id="931890.G8JUG1"/>
<feature type="region of interest" description="Disordered" evidence="7">
    <location>
        <begin position="320"/>
        <end position="364"/>
    </location>
</feature>
<comment type="subcellular location">
    <subcellularLocation>
        <location evidence="1">Nucleus</location>
    </subcellularLocation>
</comment>
<dbReference type="KEGG" id="erc:Ecym_6365"/>
<reference evidence="10" key="1">
    <citation type="journal article" date="2012" name="G3 (Bethesda)">
        <title>Pichia sorbitophila, an interspecies yeast hybrid reveals early steps of genome resolution following polyploidization.</title>
        <authorList>
            <person name="Leh Louis V."/>
            <person name="Despons L."/>
            <person name="Friedrich A."/>
            <person name="Martin T."/>
            <person name="Durrens P."/>
            <person name="Casaregola S."/>
            <person name="Neuveglise C."/>
            <person name="Fairhead C."/>
            <person name="Marck C."/>
            <person name="Cruz J.A."/>
            <person name="Straub M.L."/>
            <person name="Kugler V."/>
            <person name="Sacerdot C."/>
            <person name="Uzunov Z."/>
            <person name="Thierry A."/>
            <person name="Weiss S."/>
            <person name="Bleykasten C."/>
            <person name="De Montigny J."/>
            <person name="Jacques N."/>
            <person name="Jung P."/>
            <person name="Lemaire M."/>
            <person name="Mallet S."/>
            <person name="Morel G."/>
            <person name="Richard G.F."/>
            <person name="Sarkar A."/>
            <person name="Savel G."/>
            <person name="Schacherer J."/>
            <person name="Seret M.L."/>
            <person name="Talla E."/>
            <person name="Samson G."/>
            <person name="Jubin C."/>
            <person name="Poulain J."/>
            <person name="Vacherie B."/>
            <person name="Barbe V."/>
            <person name="Pelletier E."/>
            <person name="Sherman D.J."/>
            <person name="Westhof E."/>
            <person name="Weissenbach J."/>
            <person name="Baret P.V."/>
            <person name="Wincker P."/>
            <person name="Gaillardin C."/>
            <person name="Dujon B."/>
            <person name="Souciet J.L."/>
        </authorList>
    </citation>
    <scope>NUCLEOTIDE SEQUENCE [LARGE SCALE GENOMIC DNA]</scope>
    <source>
        <strain evidence="10">CBS 270.75 / DBVPG 7215 / KCTC 17166 / NRRL Y-17582</strain>
    </source>
</reference>
<feature type="compositionally biased region" description="Low complexity" evidence="7">
    <location>
        <begin position="488"/>
        <end position="514"/>
    </location>
</feature>
<dbReference type="FunFam" id="3.30.50.10:FF:000007">
    <property type="entry name" value="Nitrogen regulatory AreA, N-terminal"/>
    <property type="match status" value="1"/>
</dbReference>
<feature type="compositionally biased region" description="Polar residues" evidence="7">
    <location>
        <begin position="48"/>
        <end position="58"/>
    </location>
</feature>
<evidence type="ECO:0000256" key="4">
    <source>
        <dbReference type="ARBA" id="ARBA00022833"/>
    </source>
</evidence>
<feature type="compositionally biased region" description="Low complexity" evidence="7">
    <location>
        <begin position="449"/>
        <end position="469"/>
    </location>
</feature>
<organism evidence="9 10">
    <name type="scientific">Eremothecium cymbalariae (strain CBS 270.75 / DBVPG 7215 / KCTC 17166 / NRRL Y-17582)</name>
    <name type="common">Yeast</name>
    <dbReference type="NCBI Taxonomy" id="931890"/>
    <lineage>
        <taxon>Eukaryota</taxon>
        <taxon>Fungi</taxon>
        <taxon>Dikarya</taxon>
        <taxon>Ascomycota</taxon>
        <taxon>Saccharomycotina</taxon>
        <taxon>Saccharomycetes</taxon>
        <taxon>Saccharomycetales</taxon>
        <taxon>Saccharomycetaceae</taxon>
        <taxon>Eremothecium</taxon>
    </lineage>
</organism>
<dbReference type="FunCoup" id="G8JUG1">
    <property type="interactions" value="485"/>
</dbReference>
<feature type="region of interest" description="Disordered" evidence="7">
    <location>
        <begin position="243"/>
        <end position="279"/>
    </location>
</feature>
<dbReference type="PROSITE" id="PS00344">
    <property type="entry name" value="GATA_ZN_FINGER_1"/>
    <property type="match status" value="1"/>
</dbReference>
<dbReference type="Pfam" id="PF00320">
    <property type="entry name" value="GATA"/>
    <property type="match status" value="1"/>
</dbReference>
<dbReference type="RefSeq" id="XP_003647558.1">
    <property type="nucleotide sequence ID" value="XM_003647510.1"/>
</dbReference>
<evidence type="ECO:0000256" key="5">
    <source>
        <dbReference type="ARBA" id="ARBA00023242"/>
    </source>
</evidence>
<dbReference type="eggNOG" id="KOG1601">
    <property type="taxonomic scope" value="Eukaryota"/>
</dbReference>
<evidence type="ECO:0000313" key="9">
    <source>
        <dbReference type="EMBL" id="AET40741.1"/>
    </source>
</evidence>
<dbReference type="SUPFAM" id="SSF57716">
    <property type="entry name" value="Glucocorticoid receptor-like (DNA-binding domain)"/>
    <property type="match status" value="1"/>
</dbReference>
<feature type="region of interest" description="Disordered" evidence="7">
    <location>
        <begin position="41"/>
        <end position="93"/>
    </location>
</feature>
<keyword evidence="5" id="KW-0539">Nucleus</keyword>
<dbReference type="InterPro" id="IPR000679">
    <property type="entry name" value="Znf_GATA"/>
</dbReference>
<evidence type="ECO:0000256" key="2">
    <source>
        <dbReference type="ARBA" id="ARBA00022723"/>
    </source>
</evidence>
<feature type="region of interest" description="Disordered" evidence="7">
    <location>
        <begin position="435"/>
        <end position="520"/>
    </location>
</feature>
<dbReference type="AlphaFoldDB" id="G8JUG1"/>
<dbReference type="GO" id="GO:0000981">
    <property type="term" value="F:DNA-binding transcription factor activity, RNA polymerase II-specific"/>
    <property type="evidence" value="ECO:0007669"/>
    <property type="project" value="TreeGrafter"/>
</dbReference>
<dbReference type="PANTHER" id="PTHR10071:SF281">
    <property type="entry name" value="BOX A-BINDING FACTOR-RELATED"/>
    <property type="match status" value="1"/>
</dbReference>
<dbReference type="HOGENOM" id="CLU_027626_0_0_1"/>
<dbReference type="SMART" id="SM00401">
    <property type="entry name" value="ZnF_GATA"/>
    <property type="match status" value="1"/>
</dbReference>
<dbReference type="PRINTS" id="PR00619">
    <property type="entry name" value="GATAZNFINGER"/>
</dbReference>
<dbReference type="CDD" id="cd00202">
    <property type="entry name" value="ZnF_GATA"/>
    <property type="match status" value="1"/>
</dbReference>
<feature type="region of interest" description="Disordered" evidence="7">
    <location>
        <begin position="170"/>
        <end position="206"/>
    </location>
</feature>
<evidence type="ECO:0000256" key="7">
    <source>
        <dbReference type="SAM" id="MobiDB-lite"/>
    </source>
</evidence>